<proteinExistence type="predicted"/>
<dbReference type="EMBL" id="JBFXLU010000004">
    <property type="protein sequence ID" value="KAL2857212.1"/>
    <property type="molecule type" value="Genomic_DNA"/>
</dbReference>
<protein>
    <submittedName>
        <fullName evidence="1">Uncharacterized protein</fullName>
    </submittedName>
</protein>
<accession>A0ABR4KY68</accession>
<dbReference type="Proteomes" id="UP001610446">
    <property type="component" value="Unassembled WGS sequence"/>
</dbReference>
<evidence type="ECO:0000313" key="1">
    <source>
        <dbReference type="EMBL" id="KAL2857212.1"/>
    </source>
</evidence>
<comment type="caution">
    <text evidence="1">The sequence shown here is derived from an EMBL/GenBank/DDBJ whole genome shotgun (WGS) entry which is preliminary data.</text>
</comment>
<reference evidence="1 2" key="1">
    <citation type="submission" date="2024-07" db="EMBL/GenBank/DDBJ databases">
        <title>Section-level genome sequencing and comparative genomics of Aspergillus sections Usti and Cavernicolus.</title>
        <authorList>
            <consortium name="Lawrence Berkeley National Laboratory"/>
            <person name="Nybo J.L."/>
            <person name="Vesth T.C."/>
            <person name="Theobald S."/>
            <person name="Frisvad J.C."/>
            <person name="Larsen T.O."/>
            <person name="Kjaerboelling I."/>
            <person name="Rothschild-Mancinelli K."/>
            <person name="Lyhne E.K."/>
            <person name="Kogle M.E."/>
            <person name="Barry K."/>
            <person name="Clum A."/>
            <person name="Na H."/>
            <person name="Ledsgaard L."/>
            <person name="Lin J."/>
            <person name="Lipzen A."/>
            <person name="Kuo A."/>
            <person name="Riley R."/>
            <person name="Mondo S."/>
            <person name="Labutti K."/>
            <person name="Haridas S."/>
            <person name="Pangalinan J."/>
            <person name="Salamov A.A."/>
            <person name="Simmons B.A."/>
            <person name="Magnuson J.K."/>
            <person name="Chen J."/>
            <person name="Drula E."/>
            <person name="Henrissat B."/>
            <person name="Wiebenga A."/>
            <person name="Lubbers R.J."/>
            <person name="Gomes A.C."/>
            <person name="Makela M.R."/>
            <person name="Stajich J."/>
            <person name="Grigoriev I.V."/>
            <person name="Mortensen U.H."/>
            <person name="De Vries R.P."/>
            <person name="Baker S.E."/>
            <person name="Andersen M.R."/>
        </authorList>
    </citation>
    <scope>NUCLEOTIDE SEQUENCE [LARGE SCALE GENOMIC DNA]</scope>
    <source>
        <strain evidence="1 2">CBS 123904</strain>
    </source>
</reference>
<gene>
    <name evidence="1" type="ORF">BJY01DRAFT_202411</name>
</gene>
<organism evidence="1 2">
    <name type="scientific">Aspergillus pseudoustus</name>
    <dbReference type="NCBI Taxonomy" id="1810923"/>
    <lineage>
        <taxon>Eukaryota</taxon>
        <taxon>Fungi</taxon>
        <taxon>Dikarya</taxon>
        <taxon>Ascomycota</taxon>
        <taxon>Pezizomycotina</taxon>
        <taxon>Eurotiomycetes</taxon>
        <taxon>Eurotiomycetidae</taxon>
        <taxon>Eurotiales</taxon>
        <taxon>Aspergillaceae</taxon>
        <taxon>Aspergillus</taxon>
        <taxon>Aspergillus subgen. Nidulantes</taxon>
    </lineage>
</organism>
<evidence type="ECO:0000313" key="2">
    <source>
        <dbReference type="Proteomes" id="UP001610446"/>
    </source>
</evidence>
<sequence>MTTFMCILDALAYNIRGLTNFIPCLYWNGRSMRSADGVGHILPAAVGPLWRQRTPSLLALTHPTIHLL</sequence>
<keyword evidence="2" id="KW-1185">Reference proteome</keyword>
<name>A0ABR4KY68_9EURO</name>